<name>A0A6A6CIL2_ZASCE</name>
<dbReference type="AlphaFoldDB" id="A0A6A6CIL2"/>
<dbReference type="Proteomes" id="UP000799537">
    <property type="component" value="Unassembled WGS sequence"/>
</dbReference>
<protein>
    <submittedName>
        <fullName evidence="1">Uncharacterized protein</fullName>
    </submittedName>
</protein>
<evidence type="ECO:0000313" key="2">
    <source>
        <dbReference type="Proteomes" id="UP000799537"/>
    </source>
</evidence>
<dbReference type="RefSeq" id="XP_033666907.1">
    <property type="nucleotide sequence ID" value="XM_033806930.1"/>
</dbReference>
<sequence length="197" mass="21895">MELESEKTATYPFGTFNLSTTSCMAYPRALDEPVARQDVTSRPACTDLIHSCVRDMLQTMNAAPCVDARSPKRMSLAQFLASGRRLAETFNTTTACTCSSAFPVAYLLSTAFQMFRSAVESLLPKEPTIAQRREHPAKLQSLRTELEKISKLADSFNALYCQPTSRDAGQSQLLKYRLSVDLKYCLDDLDERAGWGG</sequence>
<accession>A0A6A6CIL2</accession>
<organism evidence="1 2">
    <name type="scientific">Zasmidium cellare ATCC 36951</name>
    <dbReference type="NCBI Taxonomy" id="1080233"/>
    <lineage>
        <taxon>Eukaryota</taxon>
        <taxon>Fungi</taxon>
        <taxon>Dikarya</taxon>
        <taxon>Ascomycota</taxon>
        <taxon>Pezizomycotina</taxon>
        <taxon>Dothideomycetes</taxon>
        <taxon>Dothideomycetidae</taxon>
        <taxon>Mycosphaerellales</taxon>
        <taxon>Mycosphaerellaceae</taxon>
        <taxon>Zasmidium</taxon>
    </lineage>
</organism>
<proteinExistence type="predicted"/>
<dbReference type="EMBL" id="ML993598">
    <property type="protein sequence ID" value="KAF2166018.1"/>
    <property type="molecule type" value="Genomic_DNA"/>
</dbReference>
<dbReference type="PROSITE" id="PS51257">
    <property type="entry name" value="PROKAR_LIPOPROTEIN"/>
    <property type="match status" value="1"/>
</dbReference>
<reference evidence="1" key="1">
    <citation type="journal article" date="2020" name="Stud. Mycol.">
        <title>101 Dothideomycetes genomes: a test case for predicting lifestyles and emergence of pathogens.</title>
        <authorList>
            <person name="Haridas S."/>
            <person name="Albert R."/>
            <person name="Binder M."/>
            <person name="Bloem J."/>
            <person name="Labutti K."/>
            <person name="Salamov A."/>
            <person name="Andreopoulos B."/>
            <person name="Baker S."/>
            <person name="Barry K."/>
            <person name="Bills G."/>
            <person name="Bluhm B."/>
            <person name="Cannon C."/>
            <person name="Castanera R."/>
            <person name="Culley D."/>
            <person name="Daum C."/>
            <person name="Ezra D."/>
            <person name="Gonzalez J."/>
            <person name="Henrissat B."/>
            <person name="Kuo A."/>
            <person name="Liang C."/>
            <person name="Lipzen A."/>
            <person name="Lutzoni F."/>
            <person name="Magnuson J."/>
            <person name="Mondo S."/>
            <person name="Nolan M."/>
            <person name="Ohm R."/>
            <person name="Pangilinan J."/>
            <person name="Park H.-J."/>
            <person name="Ramirez L."/>
            <person name="Alfaro M."/>
            <person name="Sun H."/>
            <person name="Tritt A."/>
            <person name="Yoshinaga Y."/>
            <person name="Zwiers L.-H."/>
            <person name="Turgeon B."/>
            <person name="Goodwin S."/>
            <person name="Spatafora J."/>
            <person name="Crous P."/>
            <person name="Grigoriev I."/>
        </authorList>
    </citation>
    <scope>NUCLEOTIDE SEQUENCE</scope>
    <source>
        <strain evidence="1">ATCC 36951</strain>
    </source>
</reference>
<evidence type="ECO:0000313" key="1">
    <source>
        <dbReference type="EMBL" id="KAF2166018.1"/>
    </source>
</evidence>
<dbReference type="GeneID" id="54560202"/>
<keyword evidence="2" id="KW-1185">Reference proteome</keyword>
<gene>
    <name evidence="1" type="ORF">M409DRAFT_23746</name>
</gene>